<dbReference type="Gene3D" id="1.20.58.220">
    <property type="entry name" value="Phosphate transport system protein phou homolog 2, domain 2"/>
    <property type="match status" value="1"/>
</dbReference>
<evidence type="ECO:0000256" key="2">
    <source>
        <dbReference type="ARBA" id="ARBA00022475"/>
    </source>
</evidence>
<evidence type="ECO:0000259" key="7">
    <source>
        <dbReference type="Pfam" id="PF01895"/>
    </source>
</evidence>
<dbReference type="InterPro" id="IPR038078">
    <property type="entry name" value="PhoU-like_sf"/>
</dbReference>
<evidence type="ECO:0000256" key="3">
    <source>
        <dbReference type="ARBA" id="ARBA00022692"/>
    </source>
</evidence>
<reference evidence="8 9" key="1">
    <citation type="submission" date="2019-03" db="EMBL/GenBank/DDBJ databases">
        <title>Deep-cultivation of Planctomycetes and their phenomic and genomic characterization uncovers novel biology.</title>
        <authorList>
            <person name="Wiegand S."/>
            <person name="Jogler M."/>
            <person name="Boedeker C."/>
            <person name="Pinto D."/>
            <person name="Vollmers J."/>
            <person name="Rivas-Marin E."/>
            <person name="Kohn T."/>
            <person name="Peeters S.H."/>
            <person name="Heuer A."/>
            <person name="Rast P."/>
            <person name="Oberbeckmann S."/>
            <person name="Bunk B."/>
            <person name="Jeske O."/>
            <person name="Meyerdierks A."/>
            <person name="Storesund J.E."/>
            <person name="Kallscheuer N."/>
            <person name="Luecker S."/>
            <person name="Lage O.M."/>
            <person name="Pohl T."/>
            <person name="Merkel B.J."/>
            <person name="Hornburger P."/>
            <person name="Mueller R.-W."/>
            <person name="Bruemmer F."/>
            <person name="Labrenz M."/>
            <person name="Spormann A.M."/>
            <person name="Op den Camp H."/>
            <person name="Overmann J."/>
            <person name="Amann R."/>
            <person name="Jetten M.S.M."/>
            <person name="Mascher T."/>
            <person name="Medema M.H."/>
            <person name="Devos D.P."/>
            <person name="Kaster A.-K."/>
            <person name="Ovreas L."/>
            <person name="Rohde M."/>
            <person name="Galperin M.Y."/>
            <person name="Jogler C."/>
        </authorList>
    </citation>
    <scope>NUCLEOTIDE SEQUENCE [LARGE SCALE GENOMIC DNA]</scope>
    <source>
        <strain evidence="8 9">Enr10</strain>
    </source>
</reference>
<keyword evidence="2" id="KW-1003">Cell membrane</keyword>
<keyword evidence="4 6" id="KW-1133">Transmembrane helix</keyword>
<feature type="domain" description="PhoU" evidence="7">
    <location>
        <begin position="359"/>
        <end position="445"/>
    </location>
</feature>
<dbReference type="EMBL" id="CP037421">
    <property type="protein sequence ID" value="QDT26878.1"/>
    <property type="molecule type" value="Genomic_DNA"/>
</dbReference>
<evidence type="ECO:0000256" key="4">
    <source>
        <dbReference type="ARBA" id="ARBA00022989"/>
    </source>
</evidence>
<feature type="transmembrane region" description="Helical" evidence="6">
    <location>
        <begin position="244"/>
        <end position="266"/>
    </location>
</feature>
<dbReference type="PANTHER" id="PTHR10010:SF46">
    <property type="entry name" value="SODIUM-DEPENDENT PHOSPHATE TRANSPORT PROTEIN 2B"/>
    <property type="match status" value="1"/>
</dbReference>
<dbReference type="Proteomes" id="UP000315647">
    <property type="component" value="Chromosome"/>
</dbReference>
<proteinExistence type="predicted"/>
<dbReference type="Pfam" id="PF02690">
    <property type="entry name" value="Na_Pi_cotrans"/>
    <property type="match status" value="2"/>
</dbReference>
<organism evidence="8 9">
    <name type="scientific">Gimesia panareensis</name>
    <dbReference type="NCBI Taxonomy" id="2527978"/>
    <lineage>
        <taxon>Bacteria</taxon>
        <taxon>Pseudomonadati</taxon>
        <taxon>Planctomycetota</taxon>
        <taxon>Planctomycetia</taxon>
        <taxon>Planctomycetales</taxon>
        <taxon>Planctomycetaceae</taxon>
        <taxon>Gimesia</taxon>
    </lineage>
</organism>
<dbReference type="RefSeq" id="WP_197997560.1">
    <property type="nucleotide sequence ID" value="NZ_CP037421.1"/>
</dbReference>
<comment type="subcellular location">
    <subcellularLocation>
        <location evidence="1">Cell membrane</location>
        <topology evidence="1">Multi-pass membrane protein</topology>
    </subcellularLocation>
</comment>
<accession>A0A517Q5I1</accession>
<dbReference type="NCBIfam" id="NF037997">
    <property type="entry name" value="Na_Pi_symport"/>
    <property type="match status" value="1"/>
</dbReference>
<name>A0A517Q5I1_9PLAN</name>
<evidence type="ECO:0000256" key="5">
    <source>
        <dbReference type="ARBA" id="ARBA00023136"/>
    </source>
</evidence>
<dbReference type="AlphaFoldDB" id="A0A517Q5I1"/>
<dbReference type="InterPro" id="IPR004633">
    <property type="entry name" value="NaPi_cotrn-rel/YqeW-like"/>
</dbReference>
<dbReference type="InterPro" id="IPR026022">
    <property type="entry name" value="PhoU_dom"/>
</dbReference>
<feature type="transmembrane region" description="Helical" evidence="6">
    <location>
        <begin position="168"/>
        <end position="190"/>
    </location>
</feature>
<dbReference type="GO" id="GO:0005436">
    <property type="term" value="F:sodium:phosphate symporter activity"/>
    <property type="evidence" value="ECO:0007669"/>
    <property type="project" value="InterPro"/>
</dbReference>
<dbReference type="SUPFAM" id="SSF109755">
    <property type="entry name" value="PhoU-like"/>
    <property type="match status" value="1"/>
</dbReference>
<dbReference type="GO" id="GO:0005886">
    <property type="term" value="C:plasma membrane"/>
    <property type="evidence" value="ECO:0007669"/>
    <property type="project" value="UniProtKB-SubCell"/>
</dbReference>
<dbReference type="GO" id="GO:0044341">
    <property type="term" value="P:sodium-dependent phosphate transport"/>
    <property type="evidence" value="ECO:0007669"/>
    <property type="project" value="InterPro"/>
</dbReference>
<feature type="transmembrane region" description="Helical" evidence="6">
    <location>
        <begin position="80"/>
        <end position="102"/>
    </location>
</feature>
<evidence type="ECO:0000256" key="1">
    <source>
        <dbReference type="ARBA" id="ARBA00004651"/>
    </source>
</evidence>
<sequence length="555" mass="61440">MFEMTTTLIGGLGIFLLGMKYMSQGLQSIAGASLRRLIGAVTNNRLLATIVGFMVTVLVQSSSVTTVMTVGFVNGGLMSLTQAIGVIMGANIGTTVTGWILVLKIGKYGLPMLGIAAFVYLFSKNERLRYLALAIMGVGMVFFGLQLMKESCKFIHEMPEFREWFLHFQANTFVGVFQCMLVGCILTVLVQSSSATLGITISLASSGLIPFETAAALVLGENIGTTVTALLASIGTTTNARRAAYFHFLFNIGGVLWISTIFFWYVKFIPWLIDVDVTKEVVVNGEVTFPETVTAIAATHSVFNILNTLVFLPFAGHIATLLTKIVKDKPQEISHLTSLDIRILETPVLAIEQSRGEVIKMGILCDEMVEILKRLLSQETPDPVEVEVLFKHEEELDRMQDEITSYITHLLAMDLSQEVIAEGRCQLRMADEYESISDYLQRIAKFRLKLKKQGRSFDEPHNDSLLEVLAMVEGQLHQVTEAYQHAENQDIVAATVQSGSEIKDKVKSLSKEHLDYLSEEKVDPYINVSYTSTLNALRRVRDHIVNLAEAMAGEK</sequence>
<evidence type="ECO:0000313" key="9">
    <source>
        <dbReference type="Proteomes" id="UP000315647"/>
    </source>
</evidence>
<keyword evidence="9" id="KW-1185">Reference proteome</keyword>
<protein>
    <submittedName>
        <fullName evidence="8">Na+/Pi-cotransporter</fullName>
    </submittedName>
</protein>
<keyword evidence="5 6" id="KW-0472">Membrane</keyword>
<feature type="transmembrane region" description="Helical" evidence="6">
    <location>
        <begin position="49"/>
        <end position="73"/>
    </location>
</feature>
<dbReference type="Pfam" id="PF01895">
    <property type="entry name" value="PhoU"/>
    <property type="match status" value="1"/>
</dbReference>
<feature type="transmembrane region" description="Helical" evidence="6">
    <location>
        <begin position="130"/>
        <end position="148"/>
    </location>
</feature>
<dbReference type="PANTHER" id="PTHR10010">
    <property type="entry name" value="SOLUTE CARRIER FAMILY 34 SODIUM PHOSPHATE , MEMBER 2-RELATED"/>
    <property type="match status" value="1"/>
</dbReference>
<evidence type="ECO:0000313" key="8">
    <source>
        <dbReference type="EMBL" id="QDT26878.1"/>
    </source>
</evidence>
<evidence type="ECO:0000256" key="6">
    <source>
        <dbReference type="SAM" id="Phobius"/>
    </source>
</evidence>
<gene>
    <name evidence="8" type="ORF">Enr10x_21900</name>
</gene>
<keyword evidence="3 6" id="KW-0812">Transmembrane</keyword>
<dbReference type="InterPro" id="IPR003841">
    <property type="entry name" value="Na/Pi_transpt"/>
</dbReference>
<dbReference type="NCBIfam" id="TIGR00704">
    <property type="entry name" value="NaPi_cotrn_rel"/>
    <property type="match status" value="1"/>
</dbReference>